<evidence type="ECO:0000313" key="1">
    <source>
        <dbReference type="EMBL" id="MBC3873387.1"/>
    </source>
</evidence>
<keyword evidence="2" id="KW-1185">Reference proteome</keyword>
<evidence type="ECO:0000313" key="2">
    <source>
        <dbReference type="Proteomes" id="UP000624279"/>
    </source>
</evidence>
<comment type="caution">
    <text evidence="1">The sequence shown here is derived from an EMBL/GenBank/DDBJ whole genome shotgun (WGS) entry which is preliminary data.</text>
</comment>
<gene>
    <name evidence="1" type="ORF">H8K55_07305</name>
</gene>
<protein>
    <recommendedName>
        <fullName evidence="3">WW domain-containing protein</fullName>
    </recommendedName>
</protein>
<dbReference type="RefSeq" id="WP_186941416.1">
    <property type="nucleotide sequence ID" value="NZ_JACOGA010000005.1"/>
</dbReference>
<evidence type="ECO:0008006" key="3">
    <source>
        <dbReference type="Google" id="ProtNLM"/>
    </source>
</evidence>
<accession>A0ABR6Y9R8</accession>
<organism evidence="1 2">
    <name type="scientific">Undibacterium flavidum</name>
    <dbReference type="NCBI Taxonomy" id="2762297"/>
    <lineage>
        <taxon>Bacteria</taxon>
        <taxon>Pseudomonadati</taxon>
        <taxon>Pseudomonadota</taxon>
        <taxon>Betaproteobacteria</taxon>
        <taxon>Burkholderiales</taxon>
        <taxon>Oxalobacteraceae</taxon>
        <taxon>Undibacterium</taxon>
    </lineage>
</organism>
<sequence>MKKPPRYWIEYAEDWRDEPMAYWVHIEKEGTTWRDSQEYDPPAPKPEGKKGFRVLCVEFSDMVFRFSSRAQIDECVRVLQMKPLKSSERLTVLRGSKAGPNSNWLSRLPAHVKAPKNRELVVEKLLKVAHEIGI</sequence>
<proteinExistence type="predicted"/>
<dbReference type="EMBL" id="JACOGA010000005">
    <property type="protein sequence ID" value="MBC3873387.1"/>
    <property type="molecule type" value="Genomic_DNA"/>
</dbReference>
<reference evidence="1 2" key="1">
    <citation type="submission" date="2020-08" db="EMBL/GenBank/DDBJ databases">
        <title>Novel species isolated from subtropical streams in China.</title>
        <authorList>
            <person name="Lu H."/>
        </authorList>
    </citation>
    <scope>NUCLEOTIDE SEQUENCE [LARGE SCALE GENOMIC DNA]</scope>
    <source>
        <strain evidence="1 2">LX15W</strain>
    </source>
</reference>
<name>A0ABR6Y9R8_9BURK</name>
<dbReference type="Proteomes" id="UP000624279">
    <property type="component" value="Unassembled WGS sequence"/>
</dbReference>